<keyword evidence="1" id="KW-0539">Nucleus</keyword>
<organism evidence="4 5">
    <name type="scientific">Mycena albidolilacea</name>
    <dbReference type="NCBI Taxonomy" id="1033008"/>
    <lineage>
        <taxon>Eukaryota</taxon>
        <taxon>Fungi</taxon>
        <taxon>Dikarya</taxon>
        <taxon>Basidiomycota</taxon>
        <taxon>Agaricomycotina</taxon>
        <taxon>Agaricomycetes</taxon>
        <taxon>Agaricomycetidae</taxon>
        <taxon>Agaricales</taxon>
        <taxon>Marasmiineae</taxon>
        <taxon>Mycenaceae</taxon>
        <taxon>Mycena</taxon>
    </lineage>
</organism>
<comment type="caution">
    <text evidence="4">The sequence shown here is derived from an EMBL/GenBank/DDBJ whole genome shotgun (WGS) entry which is preliminary data.</text>
</comment>
<name>A0AAD7EPX6_9AGAR</name>
<dbReference type="PROSITE" id="PS00463">
    <property type="entry name" value="ZN2_CY6_FUNGAL_1"/>
    <property type="match status" value="1"/>
</dbReference>
<dbReference type="Proteomes" id="UP001218218">
    <property type="component" value="Unassembled WGS sequence"/>
</dbReference>
<dbReference type="SMART" id="SM00066">
    <property type="entry name" value="GAL4"/>
    <property type="match status" value="1"/>
</dbReference>
<feature type="compositionally biased region" description="Low complexity" evidence="2">
    <location>
        <begin position="139"/>
        <end position="149"/>
    </location>
</feature>
<gene>
    <name evidence="4" type="ORF">DFH08DRAFT_1008361</name>
</gene>
<dbReference type="SUPFAM" id="SSF57701">
    <property type="entry name" value="Zn2/Cys6 DNA-binding domain"/>
    <property type="match status" value="1"/>
</dbReference>
<feature type="compositionally biased region" description="Low complexity" evidence="2">
    <location>
        <begin position="92"/>
        <end position="108"/>
    </location>
</feature>
<evidence type="ECO:0000256" key="1">
    <source>
        <dbReference type="ARBA" id="ARBA00023242"/>
    </source>
</evidence>
<evidence type="ECO:0000256" key="2">
    <source>
        <dbReference type="SAM" id="MobiDB-lite"/>
    </source>
</evidence>
<dbReference type="CDD" id="cd00067">
    <property type="entry name" value="GAL4"/>
    <property type="match status" value="1"/>
</dbReference>
<dbReference type="PANTHER" id="PTHR31668">
    <property type="entry name" value="GLUCOSE TRANSPORT TRANSCRIPTION REGULATOR RGT1-RELATED-RELATED"/>
    <property type="match status" value="1"/>
</dbReference>
<feature type="region of interest" description="Disordered" evidence="2">
    <location>
        <begin position="59"/>
        <end position="160"/>
    </location>
</feature>
<dbReference type="GO" id="GO:0008270">
    <property type="term" value="F:zinc ion binding"/>
    <property type="evidence" value="ECO:0007669"/>
    <property type="project" value="InterPro"/>
</dbReference>
<sequence length="215" mass="22768">MSNSSTSATSSNLFMKRRRAYVACSNCRKRKVKCITPSEVDYNPCTRCAQKGLKCEYFASPDDDVSSAPTPEIQPPSRYSEPAWSPPPITPPSAGISEYLNTGSSSKGGRSRGPVPAAGSSGRYPYRPVPPAAMPPPSASSGQWPQQATTHHHSAHAYPAAGNASLQQYPATGPQYYPGTANAGYGSGGFYDGNYAQQPYLPPSSGMATPWPQAT</sequence>
<evidence type="ECO:0000259" key="3">
    <source>
        <dbReference type="PROSITE" id="PS50048"/>
    </source>
</evidence>
<dbReference type="AlphaFoldDB" id="A0AAD7EPX6"/>
<dbReference type="PROSITE" id="PS50048">
    <property type="entry name" value="ZN2_CY6_FUNGAL_2"/>
    <property type="match status" value="1"/>
</dbReference>
<keyword evidence="5" id="KW-1185">Reference proteome</keyword>
<dbReference type="EMBL" id="JARIHO010000021">
    <property type="protein sequence ID" value="KAJ7346289.1"/>
    <property type="molecule type" value="Genomic_DNA"/>
</dbReference>
<feature type="compositionally biased region" description="Pro residues" evidence="2">
    <location>
        <begin position="127"/>
        <end position="138"/>
    </location>
</feature>
<dbReference type="InterPro" id="IPR036864">
    <property type="entry name" value="Zn2-C6_fun-type_DNA-bd_sf"/>
</dbReference>
<evidence type="ECO:0000313" key="4">
    <source>
        <dbReference type="EMBL" id="KAJ7346289.1"/>
    </source>
</evidence>
<evidence type="ECO:0000313" key="5">
    <source>
        <dbReference type="Proteomes" id="UP001218218"/>
    </source>
</evidence>
<dbReference type="InterPro" id="IPR050797">
    <property type="entry name" value="Carb_Metab_Trans_Reg"/>
</dbReference>
<dbReference type="GO" id="GO:0000981">
    <property type="term" value="F:DNA-binding transcription factor activity, RNA polymerase II-specific"/>
    <property type="evidence" value="ECO:0007669"/>
    <property type="project" value="InterPro"/>
</dbReference>
<feature type="domain" description="Zn(2)-C6 fungal-type" evidence="3">
    <location>
        <begin position="23"/>
        <end position="57"/>
    </location>
</feature>
<proteinExistence type="predicted"/>
<dbReference type="Gene3D" id="4.10.240.10">
    <property type="entry name" value="Zn(2)-C6 fungal-type DNA-binding domain"/>
    <property type="match status" value="1"/>
</dbReference>
<protein>
    <recommendedName>
        <fullName evidence="3">Zn(2)-C6 fungal-type domain-containing protein</fullName>
    </recommendedName>
</protein>
<dbReference type="Pfam" id="PF00172">
    <property type="entry name" value="Zn_clus"/>
    <property type="match status" value="1"/>
</dbReference>
<reference evidence="4" key="1">
    <citation type="submission" date="2023-03" db="EMBL/GenBank/DDBJ databases">
        <title>Massive genome expansion in bonnet fungi (Mycena s.s.) driven by repeated elements and novel gene families across ecological guilds.</title>
        <authorList>
            <consortium name="Lawrence Berkeley National Laboratory"/>
            <person name="Harder C.B."/>
            <person name="Miyauchi S."/>
            <person name="Viragh M."/>
            <person name="Kuo A."/>
            <person name="Thoen E."/>
            <person name="Andreopoulos B."/>
            <person name="Lu D."/>
            <person name="Skrede I."/>
            <person name="Drula E."/>
            <person name="Henrissat B."/>
            <person name="Morin E."/>
            <person name="Kohler A."/>
            <person name="Barry K."/>
            <person name="LaButti K."/>
            <person name="Morin E."/>
            <person name="Salamov A."/>
            <person name="Lipzen A."/>
            <person name="Mereny Z."/>
            <person name="Hegedus B."/>
            <person name="Baldrian P."/>
            <person name="Stursova M."/>
            <person name="Weitz H."/>
            <person name="Taylor A."/>
            <person name="Grigoriev I.V."/>
            <person name="Nagy L.G."/>
            <person name="Martin F."/>
            <person name="Kauserud H."/>
        </authorList>
    </citation>
    <scope>NUCLEOTIDE SEQUENCE</scope>
    <source>
        <strain evidence="4">CBHHK002</strain>
    </source>
</reference>
<dbReference type="InterPro" id="IPR001138">
    <property type="entry name" value="Zn2Cys6_DnaBD"/>
</dbReference>
<accession>A0AAD7EPX6</accession>